<protein>
    <submittedName>
        <fullName evidence="3">Sortase</fullName>
    </submittedName>
</protein>
<dbReference type="InterPro" id="IPR023365">
    <property type="entry name" value="Sortase_dom-sf"/>
</dbReference>
<dbReference type="CDD" id="cd05827">
    <property type="entry name" value="Sortase_C"/>
    <property type="match status" value="1"/>
</dbReference>
<evidence type="ECO:0000313" key="4">
    <source>
        <dbReference type="Proteomes" id="UP000014417"/>
    </source>
</evidence>
<dbReference type="InterPro" id="IPR042002">
    <property type="entry name" value="Sortase_C"/>
</dbReference>
<dbReference type="PATRIC" id="fig|883161.3.peg.1242"/>
<dbReference type="HOGENOM" id="CLU_045680_1_2_11"/>
<dbReference type="Proteomes" id="UP000014417">
    <property type="component" value="Unassembled WGS sequence"/>
</dbReference>
<dbReference type="InterPro" id="IPR005754">
    <property type="entry name" value="Sortase"/>
</dbReference>
<dbReference type="GO" id="GO:0016787">
    <property type="term" value="F:hydrolase activity"/>
    <property type="evidence" value="ECO:0007669"/>
    <property type="project" value="UniProtKB-KW"/>
</dbReference>
<accession>S2VZI7</accession>
<keyword evidence="1" id="KW-0378">Hydrolase</keyword>
<dbReference type="AlphaFoldDB" id="S2VZI7"/>
<feature type="active site" description="Acyl-thioester intermediate" evidence="2">
    <location>
        <position position="212"/>
    </location>
</feature>
<dbReference type="NCBIfam" id="TIGR01076">
    <property type="entry name" value="sortase_fam"/>
    <property type="match status" value="1"/>
</dbReference>
<dbReference type="NCBIfam" id="NF033745">
    <property type="entry name" value="class_C_sortase"/>
    <property type="match status" value="1"/>
</dbReference>
<evidence type="ECO:0000256" key="2">
    <source>
        <dbReference type="PIRSR" id="PIRSR605754-1"/>
    </source>
</evidence>
<organism evidence="3 4">
    <name type="scientific">Propionimicrobium lymphophilum ACS-093-V-SCH5</name>
    <dbReference type="NCBI Taxonomy" id="883161"/>
    <lineage>
        <taxon>Bacteria</taxon>
        <taxon>Bacillati</taxon>
        <taxon>Actinomycetota</taxon>
        <taxon>Actinomycetes</taxon>
        <taxon>Propionibacteriales</taxon>
        <taxon>Propionibacteriaceae</taxon>
        <taxon>Propionimicrobium</taxon>
    </lineage>
</organism>
<evidence type="ECO:0000256" key="1">
    <source>
        <dbReference type="ARBA" id="ARBA00022801"/>
    </source>
</evidence>
<dbReference type="EMBL" id="AGZR01000006">
    <property type="protein sequence ID" value="EPD32943.1"/>
    <property type="molecule type" value="Genomic_DNA"/>
</dbReference>
<feature type="active site" description="Proton donor/acceptor" evidence="2">
    <location>
        <position position="150"/>
    </location>
</feature>
<comment type="caution">
    <text evidence="3">The sequence shown here is derived from an EMBL/GenBank/DDBJ whole genome shotgun (WGS) entry which is preliminary data.</text>
</comment>
<dbReference type="OrthoDB" id="5242161at2"/>
<name>S2VZI7_9ACTN</name>
<proteinExistence type="predicted"/>
<sequence>MRKFLAATLLLIGMVCLLYPTVAIFAGNLRSLEVARAQQDYQAKLAAQPDRSQTLLDDARAYNSTLSGVPILDPYLHRMSAQGSRDYEAYLSTLPSENKVMGRLVVPSASIDLPIRHGTDDDAIAHGAGHLFGTGLPVGGVGVNAVLTAHSGLTTASLFDGLRDVKVGDRAFVQVGGQTLAYEVFATHVIEPTDLKLFEPDPNRDILTLFTCTPYGINTHRLVVSASRVELDSKDADQLDSNWTDAFRWWMIAPPTVCVGVLALVVARRGERA</sequence>
<dbReference type="Gene3D" id="2.40.260.10">
    <property type="entry name" value="Sortase"/>
    <property type="match status" value="1"/>
</dbReference>
<reference evidence="3 4" key="1">
    <citation type="submission" date="2013-04" db="EMBL/GenBank/DDBJ databases">
        <title>The Genome Sequence of Propionimicrobium lymphophilum ACS-093-V-SCH5.</title>
        <authorList>
            <consortium name="The Broad Institute Genomics Platform"/>
            <person name="Earl A."/>
            <person name="Ward D."/>
            <person name="Feldgarden M."/>
            <person name="Gevers D."/>
            <person name="Saerens B."/>
            <person name="Vaneechoutte M."/>
            <person name="Walker B."/>
            <person name="Young S."/>
            <person name="Zeng Q."/>
            <person name="Gargeya S."/>
            <person name="Fitzgerald M."/>
            <person name="Haas B."/>
            <person name="Abouelleil A."/>
            <person name="Allen A.W."/>
            <person name="Alvarado L."/>
            <person name="Arachchi H.M."/>
            <person name="Berlin A.M."/>
            <person name="Chapman S.B."/>
            <person name="Gainer-Dewar J."/>
            <person name="Goldberg J."/>
            <person name="Griggs A."/>
            <person name="Gujja S."/>
            <person name="Hansen M."/>
            <person name="Howarth C."/>
            <person name="Imamovic A."/>
            <person name="Ireland A."/>
            <person name="Larimer J."/>
            <person name="McCowan C."/>
            <person name="Murphy C."/>
            <person name="Pearson M."/>
            <person name="Poon T.W."/>
            <person name="Priest M."/>
            <person name="Roberts A."/>
            <person name="Saif S."/>
            <person name="Shea T."/>
            <person name="Sisk P."/>
            <person name="Sykes S."/>
            <person name="Wortman J."/>
            <person name="Nusbaum C."/>
            <person name="Birren B."/>
        </authorList>
    </citation>
    <scope>NUCLEOTIDE SEQUENCE [LARGE SCALE GENOMIC DNA]</scope>
    <source>
        <strain evidence="3 4">ACS-093-V-SCH5</strain>
    </source>
</reference>
<dbReference type="Pfam" id="PF04203">
    <property type="entry name" value="Sortase"/>
    <property type="match status" value="1"/>
</dbReference>
<keyword evidence="4" id="KW-1185">Reference proteome</keyword>
<evidence type="ECO:0000313" key="3">
    <source>
        <dbReference type="EMBL" id="EPD32943.1"/>
    </source>
</evidence>
<dbReference type="RefSeq" id="WP_016456081.1">
    <property type="nucleotide sequence ID" value="NZ_KE150269.1"/>
</dbReference>
<dbReference type="STRING" id="883161.HMPREF9306_01251"/>
<gene>
    <name evidence="3" type="ORF">HMPREF9306_01251</name>
</gene>
<dbReference type="SUPFAM" id="SSF63817">
    <property type="entry name" value="Sortase"/>
    <property type="match status" value="1"/>
</dbReference>